<dbReference type="GO" id="GO:0006801">
    <property type="term" value="P:superoxide metabolic process"/>
    <property type="evidence" value="ECO:0007669"/>
    <property type="project" value="InterPro"/>
</dbReference>
<evidence type="ECO:0000256" key="3">
    <source>
        <dbReference type="ARBA" id="ARBA00022723"/>
    </source>
</evidence>
<keyword evidence="6" id="KW-0186">Copper</keyword>
<dbReference type="PANTHER" id="PTHR10003">
    <property type="entry name" value="SUPEROXIDE DISMUTASE CU-ZN -RELATED"/>
    <property type="match status" value="1"/>
</dbReference>
<comment type="caution">
    <text evidence="10">The sequence shown here is derived from an EMBL/GenBank/DDBJ whole genome shotgun (WGS) entry which is preliminary data.</text>
</comment>
<dbReference type="Gene3D" id="2.60.40.200">
    <property type="entry name" value="Superoxide dismutase, copper/zinc binding domain"/>
    <property type="match status" value="1"/>
</dbReference>
<organism evidence="10 11">
    <name type="scientific">Lederbergia citri</name>
    <dbReference type="NCBI Taxonomy" id="2833580"/>
    <lineage>
        <taxon>Bacteria</taxon>
        <taxon>Bacillati</taxon>
        <taxon>Bacillota</taxon>
        <taxon>Bacilli</taxon>
        <taxon>Bacillales</taxon>
        <taxon>Bacillaceae</taxon>
        <taxon>Lederbergia</taxon>
    </lineage>
</organism>
<sequence>MFITTLVFTIALTACASDKDINPQHLEEAIPVTSHTPIYVNMLNTEGVKVGNATLTETTEGVKIHLEAKGLEPGTKAIHIHETGKCEAPDFKSAGAHYNPGHRQHGFHNPKGFHAGDLPNIEVTDKGKINVEITAPNVTLKQGEKNTLLDEDGSAIVIHTQADDYKSDPAGNAGDRIICGVISEK</sequence>
<dbReference type="InterPro" id="IPR001424">
    <property type="entry name" value="SOD_Cu_Zn_dom"/>
</dbReference>
<protein>
    <submittedName>
        <fullName evidence="10">Superoxide dismutase family protein</fullName>
    </submittedName>
</protein>
<dbReference type="InterPro" id="IPR036423">
    <property type="entry name" value="SOD-like_Cu/Zn_dom_sf"/>
</dbReference>
<name>A0A942YJZ7_9BACI</name>
<dbReference type="Proteomes" id="UP000681414">
    <property type="component" value="Unassembled WGS sequence"/>
</dbReference>
<evidence type="ECO:0000313" key="10">
    <source>
        <dbReference type="EMBL" id="MBS4196866.1"/>
    </source>
</evidence>
<evidence type="ECO:0000259" key="9">
    <source>
        <dbReference type="Pfam" id="PF00080"/>
    </source>
</evidence>
<keyword evidence="4" id="KW-0732">Signal</keyword>
<evidence type="ECO:0000256" key="5">
    <source>
        <dbReference type="ARBA" id="ARBA00022833"/>
    </source>
</evidence>
<evidence type="ECO:0000313" key="11">
    <source>
        <dbReference type="Proteomes" id="UP000681414"/>
    </source>
</evidence>
<evidence type="ECO:0000256" key="7">
    <source>
        <dbReference type="ARBA" id="ARBA00023157"/>
    </source>
</evidence>
<dbReference type="AlphaFoldDB" id="A0A942YJZ7"/>
<proteinExistence type="inferred from homology"/>
<comment type="similarity">
    <text evidence="2">Belongs to the Cu-Zn superoxide dismutase family.</text>
</comment>
<keyword evidence="7" id="KW-1015">Disulfide bond</keyword>
<dbReference type="CDD" id="cd00305">
    <property type="entry name" value="Cu-Zn_Superoxide_Dismutase"/>
    <property type="match status" value="1"/>
</dbReference>
<feature type="domain" description="Superoxide dismutase copper/zinc binding" evidence="9">
    <location>
        <begin position="51"/>
        <end position="182"/>
    </location>
</feature>
<gene>
    <name evidence="10" type="ORF">KHA97_17600</name>
</gene>
<dbReference type="InterPro" id="IPR024134">
    <property type="entry name" value="SOD_Cu/Zn_/chaperone"/>
</dbReference>
<keyword evidence="11" id="KW-1185">Reference proteome</keyword>
<dbReference type="FunFam" id="2.60.40.200:FF:000005">
    <property type="entry name" value="Superoxide dismutase [Cu-Zn]"/>
    <property type="match status" value="1"/>
</dbReference>
<evidence type="ECO:0000256" key="6">
    <source>
        <dbReference type="ARBA" id="ARBA00023008"/>
    </source>
</evidence>
<dbReference type="SUPFAM" id="SSF49329">
    <property type="entry name" value="Cu,Zn superoxide dismutase-like"/>
    <property type="match status" value="1"/>
</dbReference>
<reference evidence="10 11" key="1">
    <citation type="submission" date="2021-05" db="EMBL/GenBank/DDBJ databases">
        <title>Novel Bacillus species.</title>
        <authorList>
            <person name="Liu G."/>
        </authorList>
    </citation>
    <scope>NUCLEOTIDE SEQUENCE [LARGE SCALE GENOMIC DNA]</scope>
    <source>
        <strain evidence="11">FJAT-49780</strain>
    </source>
</reference>
<comment type="cofactor">
    <cofactor evidence="1">
        <name>Zn(2+)</name>
        <dbReference type="ChEBI" id="CHEBI:29105"/>
    </cofactor>
</comment>
<evidence type="ECO:0000256" key="4">
    <source>
        <dbReference type="ARBA" id="ARBA00022729"/>
    </source>
</evidence>
<dbReference type="Pfam" id="PF00080">
    <property type="entry name" value="Sod_Cu"/>
    <property type="match status" value="1"/>
</dbReference>
<evidence type="ECO:0000256" key="1">
    <source>
        <dbReference type="ARBA" id="ARBA00001947"/>
    </source>
</evidence>
<accession>A0A942YJZ7</accession>
<evidence type="ECO:0000256" key="2">
    <source>
        <dbReference type="ARBA" id="ARBA00010457"/>
    </source>
</evidence>
<dbReference type="EMBL" id="JAGYPG010000003">
    <property type="protein sequence ID" value="MBS4196866.1"/>
    <property type="molecule type" value="Genomic_DNA"/>
</dbReference>
<feature type="region of interest" description="Disordered" evidence="8">
    <location>
        <begin position="99"/>
        <end position="119"/>
    </location>
</feature>
<evidence type="ECO:0000256" key="8">
    <source>
        <dbReference type="SAM" id="MobiDB-lite"/>
    </source>
</evidence>
<dbReference type="GO" id="GO:0005507">
    <property type="term" value="F:copper ion binding"/>
    <property type="evidence" value="ECO:0007669"/>
    <property type="project" value="InterPro"/>
</dbReference>
<keyword evidence="3" id="KW-0479">Metal-binding</keyword>
<keyword evidence="5" id="KW-0862">Zinc</keyword>